<organism evidence="2 3">
    <name type="scientific">Nocardioides zhouii</name>
    <dbReference type="NCBI Taxonomy" id="1168729"/>
    <lineage>
        <taxon>Bacteria</taxon>
        <taxon>Bacillati</taxon>
        <taxon>Actinomycetota</taxon>
        <taxon>Actinomycetes</taxon>
        <taxon>Propionibacteriales</taxon>
        <taxon>Nocardioidaceae</taxon>
        <taxon>Nocardioides</taxon>
    </lineage>
</organism>
<name>A0A4Q2T505_9ACTN</name>
<dbReference type="Pfam" id="PF14333">
    <property type="entry name" value="DUF4389"/>
    <property type="match status" value="2"/>
</dbReference>
<comment type="caution">
    <text evidence="2">The sequence shown here is derived from an EMBL/GenBank/DDBJ whole genome shotgun (WGS) entry which is preliminary data.</text>
</comment>
<evidence type="ECO:0000256" key="1">
    <source>
        <dbReference type="SAM" id="Phobius"/>
    </source>
</evidence>
<reference evidence="2 3" key="1">
    <citation type="submission" date="2019-01" db="EMBL/GenBank/DDBJ databases">
        <title>Novel species of Nocardioides.</title>
        <authorList>
            <person name="Liu Q."/>
            <person name="X Y.-H."/>
        </authorList>
    </citation>
    <scope>NUCLEOTIDE SEQUENCE [LARGE SCALE GENOMIC DNA]</scope>
    <source>
        <strain evidence="2 3">HLT2-9</strain>
    </source>
</reference>
<keyword evidence="1" id="KW-1133">Transmembrane helix</keyword>
<keyword evidence="3" id="KW-1185">Reference proteome</keyword>
<evidence type="ECO:0000313" key="3">
    <source>
        <dbReference type="Proteomes" id="UP000291101"/>
    </source>
</evidence>
<keyword evidence="1" id="KW-0812">Transmembrane</keyword>
<feature type="transmembrane region" description="Helical" evidence="1">
    <location>
        <begin position="260"/>
        <end position="286"/>
    </location>
</feature>
<dbReference type="AlphaFoldDB" id="A0A4Q2T505"/>
<dbReference type="Proteomes" id="UP000291101">
    <property type="component" value="Unassembled WGS sequence"/>
</dbReference>
<sequence>MSTTTYPVRVDASPEPGLSRWLWLVKWFLIIPHYVVLAFLWLAFAVLSIVAFFAIAFTGRYPRGIFDFNVGVLRWSWRVAYYAYGALATDRYPPFTLADVPEYPAHLEIAYPERLSRGLVLVKWWLLALPHYAVVGIFVGGSVYVANEATSGEQAPWMWGGGLIGVLVLVAGVVLLFTGRYPSSIFDLVLGLNRWVLRVAAYAGLMTDDYPPFRLDMGGADPGSPVTITSYVASSRAPAPVRPAPAIPPAPASTWSAGRVVTMVLGCLTLAAAGGLLAGGATLAVLQGTFQDDDGFYMSADEELTTATYALSSVNLETKIDDGAGFIPDRLLGETRVRVAALDGAPVFVGIGPTDEVRAYLADVGHTVVVDFDAADTGGTPVYEDSSGGAPGTAPAEALRWSAQSAGSGTQDLVWSVDDGDWTVVVMNADGSANVAVDVSVGAELPAMWWVVAALSILGACLLLLSAVLIRGALRVTASETP</sequence>
<accession>A0A4Q2T505</accession>
<dbReference type="EMBL" id="SDWV01000003">
    <property type="protein sequence ID" value="RYC13866.1"/>
    <property type="molecule type" value="Genomic_DNA"/>
</dbReference>
<feature type="transmembrane region" description="Helical" evidence="1">
    <location>
        <begin position="124"/>
        <end position="145"/>
    </location>
</feature>
<dbReference type="OrthoDB" id="156718at2"/>
<dbReference type="RefSeq" id="WP_129425114.1">
    <property type="nucleotide sequence ID" value="NZ_SDWV01000003.1"/>
</dbReference>
<feature type="transmembrane region" description="Helical" evidence="1">
    <location>
        <begin position="27"/>
        <end position="57"/>
    </location>
</feature>
<feature type="transmembrane region" description="Helical" evidence="1">
    <location>
        <begin position="447"/>
        <end position="470"/>
    </location>
</feature>
<evidence type="ECO:0000313" key="2">
    <source>
        <dbReference type="EMBL" id="RYC13866.1"/>
    </source>
</evidence>
<protein>
    <submittedName>
        <fullName evidence="2">DUF4389 domain-containing protein</fullName>
    </submittedName>
</protein>
<gene>
    <name evidence="2" type="ORF">EUA94_04575</name>
</gene>
<feature type="transmembrane region" description="Helical" evidence="1">
    <location>
        <begin position="157"/>
        <end position="177"/>
    </location>
</feature>
<proteinExistence type="predicted"/>
<dbReference type="InterPro" id="IPR025498">
    <property type="entry name" value="DUF4389"/>
</dbReference>
<keyword evidence="1" id="KW-0472">Membrane</keyword>